<evidence type="ECO:0008006" key="5">
    <source>
        <dbReference type="Google" id="ProtNLM"/>
    </source>
</evidence>
<organism evidence="3 4">
    <name type="scientific">Pristionchus mayeri</name>
    <dbReference type="NCBI Taxonomy" id="1317129"/>
    <lineage>
        <taxon>Eukaryota</taxon>
        <taxon>Metazoa</taxon>
        <taxon>Ecdysozoa</taxon>
        <taxon>Nematoda</taxon>
        <taxon>Chromadorea</taxon>
        <taxon>Rhabditida</taxon>
        <taxon>Rhabditina</taxon>
        <taxon>Diplogasteromorpha</taxon>
        <taxon>Diplogasteroidea</taxon>
        <taxon>Neodiplogasteridae</taxon>
        <taxon>Pristionchus</taxon>
    </lineage>
</organism>
<dbReference type="EMBL" id="BTRK01000001">
    <property type="protein sequence ID" value="GMR32494.1"/>
    <property type="molecule type" value="Genomic_DNA"/>
</dbReference>
<keyword evidence="1" id="KW-0175">Coiled coil</keyword>
<evidence type="ECO:0000313" key="3">
    <source>
        <dbReference type="EMBL" id="GMR32494.1"/>
    </source>
</evidence>
<gene>
    <name evidence="3" type="ORF">PMAYCL1PPCAC_02689</name>
</gene>
<evidence type="ECO:0000256" key="1">
    <source>
        <dbReference type="SAM" id="Coils"/>
    </source>
</evidence>
<dbReference type="AlphaFoldDB" id="A0AAN5C866"/>
<comment type="caution">
    <text evidence="3">The sequence shown here is derived from an EMBL/GenBank/DDBJ whole genome shotgun (WGS) entry which is preliminary data.</text>
</comment>
<feature type="region of interest" description="Disordered" evidence="2">
    <location>
        <begin position="59"/>
        <end position="109"/>
    </location>
</feature>
<reference evidence="4" key="1">
    <citation type="submission" date="2022-10" db="EMBL/GenBank/DDBJ databases">
        <title>Genome assembly of Pristionchus species.</title>
        <authorList>
            <person name="Yoshida K."/>
            <person name="Sommer R.J."/>
        </authorList>
    </citation>
    <scope>NUCLEOTIDE SEQUENCE [LARGE SCALE GENOMIC DNA]</scope>
    <source>
        <strain evidence="4">RS5460</strain>
    </source>
</reference>
<feature type="coiled-coil region" evidence="1">
    <location>
        <begin position="162"/>
        <end position="201"/>
    </location>
</feature>
<keyword evidence="4" id="KW-1185">Reference proteome</keyword>
<name>A0AAN5C866_9BILA</name>
<sequence>MFRYIFNAIAERVNCTVPSRHLPLSTSILLERDAPSIENCQQTCPSKAPDWAKTTVEQSVTQDKKDTVVEENHHTKQDTSVVEESREKESVDGSSTGGRSRETSLNSSRAFHEADQKYGERIADDALVTFCNRLKSALALRNSHRKFEGWFEINTILIFARMVAARRELEKAKQKNKKKEVKALESELGGSEEVKKEVEKAIKPSNWVVQDSLFLFDSLLDKDDPARSLKNISDQIVALFGHLYGEEIPITISLCYEQQTDDWSCGYRAVACVLDIVFARLPHNKSYDLGKIHTLLIDCLDSPEVSLAEFEGATLWTE</sequence>
<proteinExistence type="predicted"/>
<evidence type="ECO:0000256" key="2">
    <source>
        <dbReference type="SAM" id="MobiDB-lite"/>
    </source>
</evidence>
<accession>A0AAN5C866</accession>
<protein>
    <recommendedName>
        <fullName evidence="5">Ubiquitin-like protease family profile domain-containing protein</fullName>
    </recommendedName>
</protein>
<evidence type="ECO:0000313" key="4">
    <source>
        <dbReference type="Proteomes" id="UP001328107"/>
    </source>
</evidence>
<dbReference type="Proteomes" id="UP001328107">
    <property type="component" value="Unassembled WGS sequence"/>
</dbReference>
<feature type="compositionally biased region" description="Basic and acidic residues" evidence="2">
    <location>
        <begin position="62"/>
        <end position="91"/>
    </location>
</feature>